<dbReference type="InterPro" id="IPR009057">
    <property type="entry name" value="Homeodomain-like_sf"/>
</dbReference>
<evidence type="ECO:0000313" key="6">
    <source>
        <dbReference type="Proteomes" id="UP000622610"/>
    </source>
</evidence>
<dbReference type="InterPro" id="IPR018060">
    <property type="entry name" value="HTH_AraC"/>
</dbReference>
<name>A0A917JEP4_9ENTE</name>
<dbReference type="AlphaFoldDB" id="A0A917JEP4"/>
<dbReference type="PROSITE" id="PS00041">
    <property type="entry name" value="HTH_ARAC_FAMILY_1"/>
    <property type="match status" value="1"/>
</dbReference>
<dbReference type="InterPro" id="IPR037923">
    <property type="entry name" value="HTH-like"/>
</dbReference>
<evidence type="ECO:0000256" key="3">
    <source>
        <dbReference type="ARBA" id="ARBA00023163"/>
    </source>
</evidence>
<feature type="domain" description="HTH araC/xylS-type" evidence="4">
    <location>
        <begin position="176"/>
        <end position="273"/>
    </location>
</feature>
<dbReference type="SUPFAM" id="SSF46689">
    <property type="entry name" value="Homeodomain-like"/>
    <property type="match status" value="2"/>
</dbReference>
<comment type="caution">
    <text evidence="5">The sequence shown here is derived from an EMBL/GenBank/DDBJ whole genome shotgun (WGS) entry which is preliminary data.</text>
</comment>
<dbReference type="PROSITE" id="PS01124">
    <property type="entry name" value="HTH_ARAC_FAMILY_2"/>
    <property type="match status" value="1"/>
</dbReference>
<dbReference type="SUPFAM" id="SSF51215">
    <property type="entry name" value="Regulatory protein AraC"/>
    <property type="match status" value="1"/>
</dbReference>
<dbReference type="SMART" id="SM00342">
    <property type="entry name" value="HTH_ARAC"/>
    <property type="match status" value="1"/>
</dbReference>
<dbReference type="InterPro" id="IPR018062">
    <property type="entry name" value="HTH_AraC-typ_CS"/>
</dbReference>
<keyword evidence="1" id="KW-0805">Transcription regulation</keyword>
<dbReference type="PANTHER" id="PTHR43280">
    <property type="entry name" value="ARAC-FAMILY TRANSCRIPTIONAL REGULATOR"/>
    <property type="match status" value="1"/>
</dbReference>
<evidence type="ECO:0000256" key="2">
    <source>
        <dbReference type="ARBA" id="ARBA00023125"/>
    </source>
</evidence>
<evidence type="ECO:0000256" key="1">
    <source>
        <dbReference type="ARBA" id="ARBA00023015"/>
    </source>
</evidence>
<evidence type="ECO:0000259" key="4">
    <source>
        <dbReference type="PROSITE" id="PS01124"/>
    </source>
</evidence>
<reference evidence="5" key="2">
    <citation type="submission" date="2020-09" db="EMBL/GenBank/DDBJ databases">
        <authorList>
            <person name="Sun Q."/>
            <person name="Sedlacek I."/>
        </authorList>
    </citation>
    <scope>NUCLEOTIDE SEQUENCE</scope>
    <source>
        <strain evidence="5">CCM 8433</strain>
    </source>
</reference>
<dbReference type="InterPro" id="IPR003313">
    <property type="entry name" value="AraC-bd"/>
</dbReference>
<dbReference type="EMBL" id="BMDT01000003">
    <property type="protein sequence ID" value="GGI65274.1"/>
    <property type="molecule type" value="Genomic_DNA"/>
</dbReference>
<dbReference type="Proteomes" id="UP000622610">
    <property type="component" value="Unassembled WGS sequence"/>
</dbReference>
<dbReference type="GO" id="GO:0043565">
    <property type="term" value="F:sequence-specific DNA binding"/>
    <property type="evidence" value="ECO:0007669"/>
    <property type="project" value="InterPro"/>
</dbReference>
<accession>A0A917JEP4</accession>
<keyword evidence="6" id="KW-1185">Reference proteome</keyword>
<organism evidence="5 6">
    <name type="scientific">Enterococcus alcedinis</name>
    <dbReference type="NCBI Taxonomy" id="1274384"/>
    <lineage>
        <taxon>Bacteria</taxon>
        <taxon>Bacillati</taxon>
        <taxon>Bacillota</taxon>
        <taxon>Bacilli</taxon>
        <taxon>Lactobacillales</taxon>
        <taxon>Enterococcaceae</taxon>
        <taxon>Enterococcus</taxon>
    </lineage>
</organism>
<keyword evidence="3" id="KW-0804">Transcription</keyword>
<sequence>MDYIIEHFQDGADFSHLINHGPPVELHVHNYYEIYLFMDGNVQFFIDNQSLILKPGDLILIRNDQIHGPKPLGKSMYERYIIHLPRKLIIELSSKKTNLLVCFDPEKKHSLIHLTSPAREKLISLFDQLTAIYKSLDYGEDVLTNSLLTQILVLINQQFFHAPKIVPTNHFSDIIQKMLNYIQENITLDISLTSLEEQFGLSGFHLNRLFKKEVGSTIYQYILLSRISLAKQLLETHSNVTEVCFLSGFNDYANFIRTFKKITGLAPKQYAKQIYEQNKLDR</sequence>
<dbReference type="Pfam" id="PF02311">
    <property type="entry name" value="AraC_binding"/>
    <property type="match status" value="1"/>
</dbReference>
<dbReference type="Gene3D" id="1.10.10.60">
    <property type="entry name" value="Homeodomain-like"/>
    <property type="match status" value="2"/>
</dbReference>
<proteinExistence type="predicted"/>
<protein>
    <submittedName>
        <fullName evidence="5">AraC family transcriptional regulator</fullName>
    </submittedName>
</protein>
<gene>
    <name evidence="5" type="ORF">GCM10011482_09280</name>
</gene>
<reference evidence="5" key="1">
    <citation type="journal article" date="2014" name="Int. J. Syst. Evol. Microbiol.">
        <title>Complete genome sequence of Corynebacterium casei LMG S-19264T (=DSM 44701T), isolated from a smear-ripened cheese.</title>
        <authorList>
            <consortium name="US DOE Joint Genome Institute (JGI-PGF)"/>
            <person name="Walter F."/>
            <person name="Albersmeier A."/>
            <person name="Kalinowski J."/>
            <person name="Ruckert C."/>
        </authorList>
    </citation>
    <scope>NUCLEOTIDE SEQUENCE</scope>
    <source>
        <strain evidence="5">CCM 8433</strain>
    </source>
</reference>
<dbReference type="Pfam" id="PF12833">
    <property type="entry name" value="HTH_18"/>
    <property type="match status" value="1"/>
</dbReference>
<dbReference type="PANTHER" id="PTHR43280:SF2">
    <property type="entry name" value="HTH-TYPE TRANSCRIPTIONAL REGULATOR EXSA"/>
    <property type="match status" value="1"/>
</dbReference>
<dbReference type="Gene3D" id="2.60.120.10">
    <property type="entry name" value="Jelly Rolls"/>
    <property type="match status" value="1"/>
</dbReference>
<keyword evidence="2" id="KW-0238">DNA-binding</keyword>
<dbReference type="InterPro" id="IPR014710">
    <property type="entry name" value="RmlC-like_jellyroll"/>
</dbReference>
<dbReference type="GO" id="GO:0003700">
    <property type="term" value="F:DNA-binding transcription factor activity"/>
    <property type="evidence" value="ECO:0007669"/>
    <property type="project" value="InterPro"/>
</dbReference>
<dbReference type="RefSeq" id="WP_188367115.1">
    <property type="nucleotide sequence ID" value="NZ_BMDT01000003.1"/>
</dbReference>
<evidence type="ECO:0000313" key="5">
    <source>
        <dbReference type="EMBL" id="GGI65274.1"/>
    </source>
</evidence>